<reference evidence="1 2" key="1">
    <citation type="submission" date="2017-03" db="EMBL/GenBank/DDBJ databases">
        <title>Genomes of endolithic fungi from Antarctica.</title>
        <authorList>
            <person name="Coleine C."/>
            <person name="Masonjones S."/>
            <person name="Stajich J.E."/>
        </authorList>
    </citation>
    <scope>NUCLEOTIDE SEQUENCE [LARGE SCALE GENOMIC DNA]</scope>
    <source>
        <strain evidence="1 2">CCFEE 5184</strain>
    </source>
</reference>
<proteinExistence type="predicted"/>
<dbReference type="OrthoDB" id="3645374at2759"/>
<keyword evidence="2" id="KW-1185">Reference proteome</keyword>
<evidence type="ECO:0000313" key="1">
    <source>
        <dbReference type="EMBL" id="TKA71811.1"/>
    </source>
</evidence>
<dbReference type="Gene3D" id="3.30.420.40">
    <property type="match status" value="2"/>
</dbReference>
<evidence type="ECO:0000313" key="2">
    <source>
        <dbReference type="Proteomes" id="UP000309340"/>
    </source>
</evidence>
<gene>
    <name evidence="1" type="ORF">B0A55_06917</name>
</gene>
<organism evidence="1 2">
    <name type="scientific">Friedmanniomyces simplex</name>
    <dbReference type="NCBI Taxonomy" id="329884"/>
    <lineage>
        <taxon>Eukaryota</taxon>
        <taxon>Fungi</taxon>
        <taxon>Dikarya</taxon>
        <taxon>Ascomycota</taxon>
        <taxon>Pezizomycotina</taxon>
        <taxon>Dothideomycetes</taxon>
        <taxon>Dothideomycetidae</taxon>
        <taxon>Mycosphaerellales</taxon>
        <taxon>Teratosphaeriaceae</taxon>
        <taxon>Friedmanniomyces</taxon>
    </lineage>
</organism>
<dbReference type="SUPFAM" id="SSF53067">
    <property type="entry name" value="Actin-like ATPase domain"/>
    <property type="match status" value="1"/>
</dbReference>
<dbReference type="InterPro" id="IPR043129">
    <property type="entry name" value="ATPase_NBD"/>
</dbReference>
<sequence>MAARSGLVRKQDVLRMIIDNGSGYRKVAAQHALADRPFGDLDIEDIPLKPGRKQLEQVFVLDGHTLLCGANKVRTWAARHPDQLHRIIQSYKRCLCPKYMNTAAATRVWTALDAKPGDLAAIQDLVAAHLRRIREAVIAFYRDRHPKSTRYPREYWDNNRIEAITTVSCNWDHEACVIVRNAALAGGFYNMDVAHEPICAAASDMDRMRGLGDIEYGEEVCFADIVKPTFDVATVRMTESVSDGARPQFDLVGNLIGDDAGA</sequence>
<dbReference type="EMBL" id="NAJQ01000335">
    <property type="protein sequence ID" value="TKA71811.1"/>
    <property type="molecule type" value="Genomic_DNA"/>
</dbReference>
<protein>
    <submittedName>
        <fullName evidence="1">Uncharacterized protein</fullName>
    </submittedName>
</protein>
<name>A0A4U0X783_9PEZI</name>
<dbReference type="Proteomes" id="UP000309340">
    <property type="component" value="Unassembled WGS sequence"/>
</dbReference>
<dbReference type="AlphaFoldDB" id="A0A4U0X783"/>
<accession>A0A4U0X783</accession>
<comment type="caution">
    <text evidence="1">The sequence shown here is derived from an EMBL/GenBank/DDBJ whole genome shotgun (WGS) entry which is preliminary data.</text>
</comment>